<name>A0ABT8ATE9_9HYPH</name>
<dbReference type="Proteomes" id="UP001244297">
    <property type="component" value="Unassembled WGS sequence"/>
</dbReference>
<sequence>MYGINSSVEGIPAPVSRDIHGRIQGSNAGADRQIGQAALVPAICPHRVARWACGEGLGAGASAALLVRDLGQAEAIRLGLTRLGLRVSCLDGDRSAEVLADNLTQSRATVAIVDTTLADAYAGVMGRLVRYPAVWWNGPGADFASLDHALAEQD</sequence>
<accession>A0ABT8ATE9</accession>
<evidence type="ECO:0000313" key="2">
    <source>
        <dbReference type="Proteomes" id="UP001244297"/>
    </source>
</evidence>
<protein>
    <submittedName>
        <fullName evidence="1">AMP-dependent synthetase</fullName>
    </submittedName>
</protein>
<proteinExistence type="predicted"/>
<evidence type="ECO:0000313" key="1">
    <source>
        <dbReference type="EMBL" id="MDN3572690.1"/>
    </source>
</evidence>
<dbReference type="RefSeq" id="WP_238289953.1">
    <property type="nucleotide sequence ID" value="NZ_BPQS01000019.1"/>
</dbReference>
<organism evidence="1 2">
    <name type="scientific">Methylobacterium longum</name>
    <dbReference type="NCBI Taxonomy" id="767694"/>
    <lineage>
        <taxon>Bacteria</taxon>
        <taxon>Pseudomonadati</taxon>
        <taxon>Pseudomonadota</taxon>
        <taxon>Alphaproteobacteria</taxon>
        <taxon>Hyphomicrobiales</taxon>
        <taxon>Methylobacteriaceae</taxon>
        <taxon>Methylobacterium</taxon>
    </lineage>
</organism>
<dbReference type="EMBL" id="JAUFPT010000061">
    <property type="protein sequence ID" value="MDN3572690.1"/>
    <property type="molecule type" value="Genomic_DNA"/>
</dbReference>
<gene>
    <name evidence="1" type="ORF">QWZ18_18910</name>
</gene>
<reference evidence="2" key="1">
    <citation type="journal article" date="2019" name="Int. J. Syst. Evol. Microbiol.">
        <title>The Global Catalogue of Microorganisms (GCM) 10K type strain sequencing project: providing services to taxonomists for standard genome sequencing and annotation.</title>
        <authorList>
            <consortium name="The Broad Institute Genomics Platform"/>
            <consortium name="The Broad Institute Genome Sequencing Center for Infectious Disease"/>
            <person name="Wu L."/>
            <person name="Ma J."/>
        </authorList>
    </citation>
    <scope>NUCLEOTIDE SEQUENCE [LARGE SCALE GENOMIC DNA]</scope>
    <source>
        <strain evidence="2">CECT 7806</strain>
    </source>
</reference>
<dbReference type="SUPFAM" id="SSF56801">
    <property type="entry name" value="Acetyl-CoA synthetase-like"/>
    <property type="match status" value="1"/>
</dbReference>
<keyword evidence="2" id="KW-1185">Reference proteome</keyword>
<comment type="caution">
    <text evidence="1">The sequence shown here is derived from an EMBL/GenBank/DDBJ whole genome shotgun (WGS) entry which is preliminary data.</text>
</comment>